<dbReference type="SUPFAM" id="SSF52172">
    <property type="entry name" value="CheY-like"/>
    <property type="match status" value="1"/>
</dbReference>
<dbReference type="EMBL" id="JACYFU010000001">
    <property type="protein sequence ID" value="MBD8064953.1"/>
    <property type="molecule type" value="Genomic_DNA"/>
</dbReference>
<reference evidence="3" key="1">
    <citation type="submission" date="2020-09" db="EMBL/GenBank/DDBJ databases">
        <title>Genome seq and assembly of Devosia sp.</title>
        <authorList>
            <person name="Chhetri G."/>
        </authorList>
    </citation>
    <scope>NUCLEOTIDE SEQUENCE</scope>
    <source>
        <strain evidence="3">PTR5</strain>
    </source>
</reference>
<evidence type="ECO:0000259" key="2">
    <source>
        <dbReference type="PROSITE" id="PS50110"/>
    </source>
</evidence>
<proteinExistence type="predicted"/>
<dbReference type="InterPro" id="IPR001789">
    <property type="entry name" value="Sig_transdc_resp-reg_receiver"/>
</dbReference>
<feature type="domain" description="Response regulatory" evidence="2">
    <location>
        <begin position="2"/>
        <end position="113"/>
    </location>
</feature>
<name>A0A927ISN7_9HYPH</name>
<comment type="caution">
    <text evidence="3">The sequence shown here is derived from an EMBL/GenBank/DDBJ whole genome shotgun (WGS) entry which is preliminary data.</text>
</comment>
<dbReference type="Proteomes" id="UP000654108">
    <property type="component" value="Unassembled WGS sequence"/>
</dbReference>
<dbReference type="SMART" id="SM00448">
    <property type="entry name" value="REC"/>
    <property type="match status" value="1"/>
</dbReference>
<evidence type="ECO:0000313" key="3">
    <source>
        <dbReference type="EMBL" id="MBD8064953.1"/>
    </source>
</evidence>
<evidence type="ECO:0000313" key="4">
    <source>
        <dbReference type="Proteomes" id="UP000654108"/>
    </source>
</evidence>
<gene>
    <name evidence="3" type="ORF">IC608_05645</name>
</gene>
<dbReference type="AlphaFoldDB" id="A0A927ISN7"/>
<keyword evidence="1" id="KW-0597">Phosphoprotein</keyword>
<organism evidence="3 4">
    <name type="scientific">Devosia oryzisoli</name>
    <dbReference type="NCBI Taxonomy" id="2774138"/>
    <lineage>
        <taxon>Bacteria</taxon>
        <taxon>Pseudomonadati</taxon>
        <taxon>Pseudomonadota</taxon>
        <taxon>Alphaproteobacteria</taxon>
        <taxon>Hyphomicrobiales</taxon>
        <taxon>Devosiaceae</taxon>
        <taxon>Devosia</taxon>
    </lineage>
</organism>
<dbReference type="PROSITE" id="PS50110">
    <property type="entry name" value="RESPONSE_REGULATORY"/>
    <property type="match status" value="1"/>
</dbReference>
<keyword evidence="4" id="KW-1185">Reference proteome</keyword>
<dbReference type="GO" id="GO:0000160">
    <property type="term" value="P:phosphorelay signal transduction system"/>
    <property type="evidence" value="ECO:0007669"/>
    <property type="project" value="InterPro"/>
</dbReference>
<dbReference type="RefSeq" id="WP_191773375.1">
    <property type="nucleotide sequence ID" value="NZ_JACYFU010000001.1"/>
</dbReference>
<evidence type="ECO:0000256" key="1">
    <source>
        <dbReference type="PROSITE-ProRule" id="PRU00169"/>
    </source>
</evidence>
<dbReference type="Pfam" id="PF00072">
    <property type="entry name" value="Response_reg"/>
    <property type="match status" value="1"/>
</dbReference>
<protein>
    <submittedName>
        <fullName evidence="3">Response regulator</fullName>
    </submittedName>
</protein>
<accession>A0A927ISN7</accession>
<feature type="modified residue" description="4-aspartylphosphate" evidence="1">
    <location>
        <position position="52"/>
    </location>
</feature>
<dbReference type="Gene3D" id="3.40.50.2300">
    <property type="match status" value="1"/>
</dbReference>
<dbReference type="InterPro" id="IPR011006">
    <property type="entry name" value="CheY-like_superfamily"/>
</dbReference>
<sequence>MRIFYLEDNPLIAFHVEQLVEDLGHTFAGSLDSFTALKSQFDSYAMDVALIDIDLADGRTGPDAARWLKDRKVPCLFLTGQDHIAADAGDVVLGTISKPVSLQALADSLELVPQGSKQQAH</sequence>